<organism evidence="2 3">
    <name type="scientific">Eumeta variegata</name>
    <name type="common">Bagworm moth</name>
    <name type="synonym">Eumeta japonica</name>
    <dbReference type="NCBI Taxonomy" id="151549"/>
    <lineage>
        <taxon>Eukaryota</taxon>
        <taxon>Metazoa</taxon>
        <taxon>Ecdysozoa</taxon>
        <taxon>Arthropoda</taxon>
        <taxon>Hexapoda</taxon>
        <taxon>Insecta</taxon>
        <taxon>Pterygota</taxon>
        <taxon>Neoptera</taxon>
        <taxon>Endopterygota</taxon>
        <taxon>Lepidoptera</taxon>
        <taxon>Glossata</taxon>
        <taxon>Ditrysia</taxon>
        <taxon>Tineoidea</taxon>
        <taxon>Psychidae</taxon>
        <taxon>Oiketicinae</taxon>
        <taxon>Eumeta</taxon>
    </lineage>
</organism>
<evidence type="ECO:0000313" key="2">
    <source>
        <dbReference type="EMBL" id="GBP94065.1"/>
    </source>
</evidence>
<gene>
    <name evidence="2" type="ORF">EVAR_97783_1</name>
</gene>
<reference evidence="2 3" key="1">
    <citation type="journal article" date="2019" name="Commun. Biol.">
        <title>The bagworm genome reveals a unique fibroin gene that provides high tensile strength.</title>
        <authorList>
            <person name="Kono N."/>
            <person name="Nakamura H."/>
            <person name="Ohtoshi R."/>
            <person name="Tomita M."/>
            <person name="Numata K."/>
            <person name="Arakawa K."/>
        </authorList>
    </citation>
    <scope>NUCLEOTIDE SEQUENCE [LARGE SCALE GENOMIC DNA]</scope>
</reference>
<dbReference type="Proteomes" id="UP000299102">
    <property type="component" value="Unassembled WGS sequence"/>
</dbReference>
<sequence>MSDLSRKDCGSSDSGSETRNDGDTEIDADICKRFLRTYEILDDPKSNKEKLDSCVHVLGKVITEVRDQRCTSNNTGNSGEEGAICAEVDYPLKT</sequence>
<protein>
    <submittedName>
        <fullName evidence="2">Uncharacterized protein</fullName>
    </submittedName>
</protein>
<accession>A0A4C2A508</accession>
<proteinExistence type="predicted"/>
<feature type="region of interest" description="Disordered" evidence="1">
    <location>
        <begin position="1"/>
        <end position="24"/>
    </location>
</feature>
<keyword evidence="3" id="KW-1185">Reference proteome</keyword>
<name>A0A4C2A508_EUMVA</name>
<feature type="compositionally biased region" description="Basic and acidic residues" evidence="1">
    <location>
        <begin position="1"/>
        <end position="22"/>
    </location>
</feature>
<dbReference type="EMBL" id="BGZK01002455">
    <property type="protein sequence ID" value="GBP94065.1"/>
    <property type="molecule type" value="Genomic_DNA"/>
</dbReference>
<evidence type="ECO:0000256" key="1">
    <source>
        <dbReference type="SAM" id="MobiDB-lite"/>
    </source>
</evidence>
<comment type="caution">
    <text evidence="2">The sequence shown here is derived from an EMBL/GenBank/DDBJ whole genome shotgun (WGS) entry which is preliminary data.</text>
</comment>
<dbReference type="AlphaFoldDB" id="A0A4C2A508"/>
<evidence type="ECO:0000313" key="3">
    <source>
        <dbReference type="Proteomes" id="UP000299102"/>
    </source>
</evidence>